<dbReference type="InterPro" id="IPR003877">
    <property type="entry name" value="SPRY_dom"/>
</dbReference>
<dbReference type="InterPro" id="IPR027417">
    <property type="entry name" value="P-loop_NTPase"/>
</dbReference>
<dbReference type="SMART" id="SM00368">
    <property type="entry name" value="LRR_RI"/>
    <property type="match status" value="9"/>
</dbReference>
<keyword evidence="6" id="KW-0067">ATP-binding</keyword>
<dbReference type="InterPro" id="IPR041075">
    <property type="entry name" value="NOD1/2_WH"/>
</dbReference>
<dbReference type="FunFam" id="3.80.10.10:FF:001632">
    <property type="entry name" value="Uncharacterized protein"/>
    <property type="match status" value="1"/>
</dbReference>
<dbReference type="InterPro" id="IPR007111">
    <property type="entry name" value="NACHT_NTPase"/>
</dbReference>
<comment type="subcellular location">
    <subcellularLocation>
        <location evidence="1">Cytoplasm</location>
    </subcellularLocation>
</comment>
<dbReference type="GO" id="GO:0005737">
    <property type="term" value="C:cytoplasm"/>
    <property type="evidence" value="ECO:0007669"/>
    <property type="project" value="UniProtKB-SubCell"/>
</dbReference>
<dbReference type="InterPro" id="IPR001870">
    <property type="entry name" value="B30.2/SPRY"/>
</dbReference>
<dbReference type="Pfam" id="PF17779">
    <property type="entry name" value="WHD_NOD2"/>
    <property type="match status" value="2"/>
</dbReference>
<keyword evidence="4" id="KW-0677">Repeat</keyword>
<feature type="domain" description="NACHT" evidence="8">
    <location>
        <begin position="971"/>
        <end position="1105"/>
    </location>
</feature>
<feature type="domain" description="NACHT" evidence="8">
    <location>
        <begin position="183"/>
        <end position="317"/>
    </location>
</feature>
<dbReference type="PRINTS" id="PR01407">
    <property type="entry name" value="BUTYPHLNCDUF"/>
</dbReference>
<dbReference type="Pfam" id="PF05729">
    <property type="entry name" value="NACHT"/>
    <property type="match status" value="2"/>
</dbReference>
<feature type="domain" description="B30.2/SPRY" evidence="7">
    <location>
        <begin position="1634"/>
        <end position="1822"/>
    </location>
</feature>
<evidence type="ECO:0000256" key="4">
    <source>
        <dbReference type="ARBA" id="ARBA00022737"/>
    </source>
</evidence>
<dbReference type="InterPro" id="IPR001611">
    <property type="entry name" value="Leu-rich_rpt"/>
</dbReference>
<dbReference type="FunFam" id="3.40.50.300:FF:001524">
    <property type="entry name" value="Si:dkey-126g1.7"/>
    <property type="match status" value="2"/>
</dbReference>
<name>A0AA88IPF6_CHASR</name>
<dbReference type="Pfam" id="PF14484">
    <property type="entry name" value="FISNA"/>
    <property type="match status" value="2"/>
</dbReference>
<evidence type="ECO:0000256" key="5">
    <source>
        <dbReference type="ARBA" id="ARBA00022741"/>
    </source>
</evidence>
<dbReference type="InterPro" id="IPR003879">
    <property type="entry name" value="Butyrophylin_SPRY"/>
</dbReference>
<gene>
    <name evidence="9" type="ORF">Q5P01_023535</name>
</gene>
<organism evidence="9 10">
    <name type="scientific">Channa striata</name>
    <name type="common">Snakehead murrel</name>
    <name type="synonym">Ophicephalus striatus</name>
    <dbReference type="NCBI Taxonomy" id="64152"/>
    <lineage>
        <taxon>Eukaryota</taxon>
        <taxon>Metazoa</taxon>
        <taxon>Chordata</taxon>
        <taxon>Craniata</taxon>
        <taxon>Vertebrata</taxon>
        <taxon>Euteleostomi</taxon>
        <taxon>Actinopterygii</taxon>
        <taxon>Neopterygii</taxon>
        <taxon>Teleostei</taxon>
        <taxon>Neoteleostei</taxon>
        <taxon>Acanthomorphata</taxon>
        <taxon>Anabantaria</taxon>
        <taxon>Anabantiformes</taxon>
        <taxon>Channoidei</taxon>
        <taxon>Channidae</taxon>
        <taxon>Channa</taxon>
    </lineage>
</organism>
<dbReference type="SMART" id="SM00449">
    <property type="entry name" value="SPRY"/>
    <property type="match status" value="1"/>
</dbReference>
<dbReference type="SMART" id="SM01288">
    <property type="entry name" value="FISNA"/>
    <property type="match status" value="2"/>
</dbReference>
<keyword evidence="3" id="KW-0433">Leucine-rich repeat</keyword>
<dbReference type="InterPro" id="IPR013320">
    <property type="entry name" value="ConA-like_dom_sf"/>
</dbReference>
<accession>A0AA88IPF6</accession>
<comment type="caution">
    <text evidence="9">The sequence shown here is derived from an EMBL/GenBank/DDBJ whole genome shotgun (WGS) entry which is preliminary data.</text>
</comment>
<dbReference type="EMBL" id="JAUPFM010000019">
    <property type="protein sequence ID" value="KAK2820576.1"/>
    <property type="molecule type" value="Genomic_DNA"/>
</dbReference>
<dbReference type="InterPro" id="IPR051261">
    <property type="entry name" value="NLR"/>
</dbReference>
<dbReference type="SMART" id="SM00589">
    <property type="entry name" value="PRY"/>
    <property type="match status" value="1"/>
</dbReference>
<evidence type="ECO:0000313" key="10">
    <source>
        <dbReference type="Proteomes" id="UP001187415"/>
    </source>
</evidence>
<evidence type="ECO:0000256" key="2">
    <source>
        <dbReference type="ARBA" id="ARBA00022490"/>
    </source>
</evidence>
<keyword evidence="10" id="KW-1185">Reference proteome</keyword>
<dbReference type="PANTHER" id="PTHR24106">
    <property type="entry name" value="NACHT, LRR AND CARD DOMAINS-CONTAINING"/>
    <property type="match status" value="1"/>
</dbReference>
<sequence>MKEVMGTQMQQQSVSVTDEVSQVPSIQAVVRHFHPSFTAESGGSVVAPSIIGSTIGNLNISITSTGQGCYDSSKEGKKDGTDDILCAQQPQNFKIAECREKLKVSLKRKFTYLVEGNTTEANKIPLNKIYTELYITQGGTGDVNKEHEVRQIEIASRAPVLQEKSIHCNHLFVPLPGRDPHIRTVITRGVAGIGKTVSANKFTLDWAEGTANTNLDFVFPLSFRELNLMRKKNLSFVDLLSVFFPETKDTGIFTNGKNEMLFILDGLDESRLSLDFNKTEIVSDVMQPTTVAVLLINLIRGRLLPSAFIWITSRPAASSQIPHDYIDLLTEVRGFNNQQKDDYFRRKIGDEALANRVIMYVKSCRSLHIMCHIPVFCWMAASVLEKKLVTKNSKDTPKTLTQMYIHFLSMYVGEKNKRLVERRESNADCTRENLLSLGKLAFKELEKGRLIFYESDLIQNGINVAQASMFSGVYTQIFNEDLTLCKEKTFCFVHLSIQEFFAALYVFLMFHNDNNNVLVKKSSASRLFQFRNSSEVILYKEAVEKSLWCENGHYDINRTNHRTRTETIKHIKERIRSSQSTERCLNLFTEIQSFLSLGRLDKANLSPAQWSTLVFVLLTSENELNVFELSNYSRSEDCLLRMLPVVKTARLSQITDLDISDNNLTDEGIKLLSVGVKNSKVETLRLRSCNLTELSSDAVASVISSASCPLTVLDLADNDFQDIGVSRLSKGLSSPHCKLEKLDLSLCRVTEEGCTFLASALNSSRLIELDLSYNHPGNLGLQLLSALLDEPQCSLQKLSVGQCGESRIQPGPRKCPSIQAVVQQHPSLTAQSSSNVVAPSIISSKIENLTINVTSTGQGCYVSSDEALKDDTDVTDAQQVQNFKIEECREKLKVSLKRKFTYLLEGNTANKIPLNKIYTELYITQGGTGDVNKEHEVRQIEIASRAPVLQEKSIHCNHLFVPPPGRDPHIRTVITRGVAGIGKTVSANKFTLDWAEGTANTNLDFVFPLSFRELNLMIEKNVSFVDLLSVFFPETKDTGIFTNGKNEMLFILDGLDESRLALDFDISEIVSDVMQPTTVAVLLINLIRGRLLPSAFIWITSRPAASSQIPHDYIDLLTDVRGFNNQQKDDYFRRKIGDEAIANRVITYVKSCRSLHIMCHIPVFCWMAAGVLEKELGTEDSKDTPKTLTQMYIHFLYMYVENTKKRLPERRESNADCTRENLLSLGKLAFKELEKGRLIFYESDLIQNGINVAQASMFSGVYTQIFNEDLTLCKEKTFCFVHLSIQEFFAALYVFLMFHNDNNNVLVKKSSASRLFQFRNSSEVILYKEAVEKSLRCENGHYDMFLRFLLGLSLESNHTLLKHLMTSNRTNHRTRTETIKHIKERIRSSQSTERCLNLFHCLNDLNDHSLVEEIQSFLSLGRLDKANLSPAQWSTLVFVLLTSENELNVFELSNYSRSEDCLLRMLPVVKTARVANLSACNLTMSCCDILASGISSSQISDLDLSNNSLTDEGIKLLSVELRRCNLTELSSDAVASVISSASCPLTVLDLADNDFQDIGVSRLSKGLSSPHCKLEKLDLSLCRVTEEGCTFLASALNSSRLRELDLSYNHPGNLGLQLLSALLDEPQCSLQKLSVGQCGESRIHPAPRKYMKKLTLDPNTAHKDLSLSEGNRRAKRWTAQQCPDHPERFDFWTQVLCTEGLTERCYWETEWSGKTFIGVAYRRMCRKGEGHDSWLGRNDFSWGLSCNKDGYRISHNGMNTAVTTPPNSNKVGVYLDWSAGTLSFYRVCCGELTLLHTFRTTFTEPVYPGFWVSWVDSAIYLC</sequence>
<dbReference type="InterPro" id="IPR043136">
    <property type="entry name" value="B30.2/SPRY_sf"/>
</dbReference>
<dbReference type="InterPro" id="IPR032675">
    <property type="entry name" value="LRR_dom_sf"/>
</dbReference>
<evidence type="ECO:0000259" key="7">
    <source>
        <dbReference type="PROSITE" id="PS50188"/>
    </source>
</evidence>
<proteinExistence type="predicted"/>
<evidence type="ECO:0000256" key="3">
    <source>
        <dbReference type="ARBA" id="ARBA00022614"/>
    </source>
</evidence>
<dbReference type="GO" id="GO:0005524">
    <property type="term" value="F:ATP binding"/>
    <property type="evidence" value="ECO:0007669"/>
    <property type="project" value="UniProtKB-KW"/>
</dbReference>
<dbReference type="SUPFAM" id="SSF52047">
    <property type="entry name" value="RNI-like"/>
    <property type="match status" value="2"/>
</dbReference>
<keyword evidence="2" id="KW-0963">Cytoplasm</keyword>
<dbReference type="Pfam" id="PF13516">
    <property type="entry name" value="LRR_6"/>
    <property type="match status" value="6"/>
</dbReference>
<dbReference type="SUPFAM" id="SSF49899">
    <property type="entry name" value="Concanavalin A-like lectins/glucanases"/>
    <property type="match status" value="1"/>
</dbReference>
<evidence type="ECO:0000256" key="1">
    <source>
        <dbReference type="ARBA" id="ARBA00004496"/>
    </source>
</evidence>
<keyword evidence="5" id="KW-0547">Nucleotide-binding</keyword>
<dbReference type="Gene3D" id="3.80.10.10">
    <property type="entry name" value="Ribonuclease Inhibitor"/>
    <property type="match status" value="3"/>
</dbReference>
<dbReference type="CDD" id="cd16040">
    <property type="entry name" value="SPRY_PRY_SNTX"/>
    <property type="match status" value="1"/>
</dbReference>
<protein>
    <submittedName>
        <fullName evidence="9">Uncharacterized protein</fullName>
    </submittedName>
</protein>
<reference evidence="9" key="1">
    <citation type="submission" date="2023-07" db="EMBL/GenBank/DDBJ databases">
        <title>Chromosome-level Genome Assembly of Striped Snakehead (Channa striata).</title>
        <authorList>
            <person name="Liu H."/>
        </authorList>
    </citation>
    <scope>NUCLEOTIDE SEQUENCE</scope>
    <source>
        <strain evidence="9">Gz</strain>
        <tissue evidence="9">Muscle</tissue>
    </source>
</reference>
<dbReference type="Gene3D" id="3.40.50.300">
    <property type="entry name" value="P-loop containing nucleotide triphosphate hydrolases"/>
    <property type="match status" value="2"/>
</dbReference>
<dbReference type="Pfam" id="PF00622">
    <property type="entry name" value="SPRY"/>
    <property type="match status" value="1"/>
</dbReference>
<evidence type="ECO:0000256" key="6">
    <source>
        <dbReference type="ARBA" id="ARBA00022840"/>
    </source>
</evidence>
<dbReference type="Gene3D" id="2.60.120.920">
    <property type="match status" value="1"/>
</dbReference>
<dbReference type="InterPro" id="IPR029495">
    <property type="entry name" value="NACHT-assoc"/>
</dbReference>
<dbReference type="InterPro" id="IPR041267">
    <property type="entry name" value="NLRP_HD2"/>
</dbReference>
<dbReference type="Proteomes" id="UP001187415">
    <property type="component" value="Unassembled WGS sequence"/>
</dbReference>
<dbReference type="InterPro" id="IPR006574">
    <property type="entry name" value="PRY"/>
</dbReference>
<dbReference type="Pfam" id="PF13765">
    <property type="entry name" value="PRY"/>
    <property type="match status" value="1"/>
</dbReference>
<evidence type="ECO:0000259" key="8">
    <source>
        <dbReference type="PROSITE" id="PS50837"/>
    </source>
</evidence>
<dbReference type="PROSITE" id="PS50188">
    <property type="entry name" value="B302_SPRY"/>
    <property type="match status" value="1"/>
</dbReference>
<evidence type="ECO:0000313" key="9">
    <source>
        <dbReference type="EMBL" id="KAK2820576.1"/>
    </source>
</evidence>
<dbReference type="PROSITE" id="PS50837">
    <property type="entry name" value="NACHT"/>
    <property type="match status" value="2"/>
</dbReference>
<dbReference type="Pfam" id="PF17776">
    <property type="entry name" value="NLRC4_HD2"/>
    <property type="match status" value="2"/>
</dbReference>